<accession>A0ACC6P0H9</accession>
<organism evidence="1 2">
    <name type="scientific">Amphibiibacter pelophylacis</name>
    <dbReference type="NCBI Taxonomy" id="1799477"/>
    <lineage>
        <taxon>Bacteria</taxon>
        <taxon>Pseudomonadati</taxon>
        <taxon>Pseudomonadota</taxon>
        <taxon>Betaproteobacteria</taxon>
        <taxon>Burkholderiales</taxon>
        <taxon>Sphaerotilaceae</taxon>
        <taxon>Amphibiibacter</taxon>
    </lineage>
</organism>
<evidence type="ECO:0000313" key="1">
    <source>
        <dbReference type="EMBL" id="MEJ7137690.1"/>
    </source>
</evidence>
<protein>
    <submittedName>
        <fullName evidence="1">Uncharacterized protein</fullName>
    </submittedName>
</protein>
<comment type="caution">
    <text evidence="1">The sequence shown here is derived from an EMBL/GenBank/DDBJ whole genome shotgun (WGS) entry which is preliminary data.</text>
</comment>
<reference evidence="1" key="1">
    <citation type="submission" date="2023-10" db="EMBL/GenBank/DDBJ databases">
        <title>Amphibacter perezi, gen. nov., sp. nov. a novel taxa of the family Comamonadaceae, class Betaproteobacteria isolated from the skin microbiota of Pelophylax perezi from different populations.</title>
        <authorList>
            <person name="Costa S."/>
            <person name="Proenca D.N."/>
            <person name="Lopes I."/>
            <person name="Morais P.V."/>
        </authorList>
    </citation>
    <scope>NUCLEOTIDE SEQUENCE</scope>
    <source>
        <strain evidence="1">SL12-8</strain>
    </source>
</reference>
<sequence length="169" mass="18233">MYATIPAFLSASRLRRLADVFGITAGATMRLMGLLYAVLGLLAFFCSLLPFARFENYALTVTVLQMGGVFSLLYFLPLALLVLGMLMFTGRPGAWRLWMLAGALAGLALSGWGARTALAQLGQAATSFQLGADALPVMAKGAWLSLISYGLLAVLLLLPRKGRRHENHR</sequence>
<keyword evidence="2" id="KW-1185">Reference proteome</keyword>
<dbReference type="EMBL" id="JAWDIE010000005">
    <property type="protein sequence ID" value="MEJ7137690.1"/>
    <property type="molecule type" value="Genomic_DNA"/>
</dbReference>
<evidence type="ECO:0000313" key="2">
    <source>
        <dbReference type="Proteomes" id="UP001364695"/>
    </source>
</evidence>
<gene>
    <name evidence="1" type="ORF">RV045_04490</name>
</gene>
<proteinExistence type="predicted"/>
<name>A0ACC6P0H9_9BURK</name>
<dbReference type="Proteomes" id="UP001364695">
    <property type="component" value="Unassembled WGS sequence"/>
</dbReference>